<dbReference type="EMBL" id="QXHD01000004">
    <property type="protein sequence ID" value="NEZ56016.1"/>
    <property type="molecule type" value="Genomic_DNA"/>
</dbReference>
<dbReference type="NCBIfam" id="TIGR03678">
    <property type="entry name" value="het_cyc_patell"/>
    <property type="match status" value="1"/>
</dbReference>
<keyword evidence="3" id="KW-1185">Reference proteome</keyword>
<dbReference type="Proteomes" id="UP000481033">
    <property type="component" value="Unassembled WGS sequence"/>
</dbReference>
<sequence length="83" mass="8524">MDKKNLMPNQAHPISRLTSGQLPPELAELAEETLCSHDGGDIAPSNAGSASIACAAGGVFGFGIGGFNRAEFCFCSHDGDDAE</sequence>
<dbReference type="InterPro" id="IPR022264">
    <property type="entry name" value="Microcy/ptell_bactrcn_lead_pep"/>
</dbReference>
<protein>
    <submittedName>
        <fullName evidence="2">Microcyclamide/patellamide family RiPP</fullName>
    </submittedName>
</protein>
<dbReference type="Pfam" id="PF19155">
    <property type="entry name" value="DUF5837"/>
    <property type="match status" value="1"/>
</dbReference>
<dbReference type="AlphaFoldDB" id="A0A6M0RID7"/>
<feature type="region of interest" description="Disordered" evidence="1">
    <location>
        <begin position="1"/>
        <end position="21"/>
    </location>
</feature>
<comment type="caution">
    <text evidence="2">The sequence shown here is derived from an EMBL/GenBank/DDBJ whole genome shotgun (WGS) entry which is preliminary data.</text>
</comment>
<evidence type="ECO:0000256" key="1">
    <source>
        <dbReference type="SAM" id="MobiDB-lite"/>
    </source>
</evidence>
<name>A0A6M0RID7_9CYAN</name>
<dbReference type="RefSeq" id="WP_163697926.1">
    <property type="nucleotide sequence ID" value="NZ_QXHD01000004.1"/>
</dbReference>
<accession>A0A6M0RID7</accession>
<evidence type="ECO:0000313" key="2">
    <source>
        <dbReference type="EMBL" id="NEZ56016.1"/>
    </source>
</evidence>
<reference evidence="2 3" key="1">
    <citation type="journal article" date="2020" name="Microb. Ecol.">
        <title>Ecogenomics of the Marine Benthic Filamentous Cyanobacterium Adonisia.</title>
        <authorList>
            <person name="Walter J.M."/>
            <person name="Coutinho F.H."/>
            <person name="Leomil L."/>
            <person name="Hargreaves P.I."/>
            <person name="Campeao M.E."/>
            <person name="Vieira V.V."/>
            <person name="Silva B.S."/>
            <person name="Fistarol G.O."/>
            <person name="Salomon P.S."/>
            <person name="Sawabe T."/>
            <person name="Mino S."/>
            <person name="Hosokawa M."/>
            <person name="Miyashita H."/>
            <person name="Maruyama F."/>
            <person name="van Verk M.C."/>
            <person name="Dutilh B.E."/>
            <person name="Thompson C.C."/>
            <person name="Thompson F.L."/>
        </authorList>
    </citation>
    <scope>NUCLEOTIDE SEQUENCE [LARGE SCALE GENOMIC DNA]</scope>
    <source>
        <strain evidence="2 3">CCMR0081</strain>
    </source>
</reference>
<organism evidence="2 3">
    <name type="scientific">Adonisia turfae CCMR0081</name>
    <dbReference type="NCBI Taxonomy" id="2292702"/>
    <lineage>
        <taxon>Bacteria</taxon>
        <taxon>Bacillati</taxon>
        <taxon>Cyanobacteriota</taxon>
        <taxon>Adonisia</taxon>
        <taxon>Adonisia turfae</taxon>
    </lineage>
</organism>
<gene>
    <name evidence="2" type="ORF">DXZ20_10090</name>
</gene>
<evidence type="ECO:0000313" key="3">
    <source>
        <dbReference type="Proteomes" id="UP000481033"/>
    </source>
</evidence>
<dbReference type="InterPro" id="IPR044050">
    <property type="entry name" value="DUF5837"/>
</dbReference>
<proteinExistence type="predicted"/>